<reference evidence="1" key="2">
    <citation type="submission" date="2017-06" db="EMBL/GenBank/DDBJ databases">
        <title>WGS assembly of Brachypodium distachyon.</title>
        <authorList>
            <consortium name="The International Brachypodium Initiative"/>
            <person name="Lucas S."/>
            <person name="Harmon-Smith M."/>
            <person name="Lail K."/>
            <person name="Tice H."/>
            <person name="Grimwood J."/>
            <person name="Bruce D."/>
            <person name="Barry K."/>
            <person name="Shu S."/>
            <person name="Lindquist E."/>
            <person name="Wang M."/>
            <person name="Pitluck S."/>
            <person name="Vogel J.P."/>
            <person name="Garvin D.F."/>
            <person name="Mockler T.C."/>
            <person name="Schmutz J."/>
            <person name="Rokhsar D."/>
            <person name="Bevan M.W."/>
        </authorList>
    </citation>
    <scope>NUCLEOTIDE SEQUENCE</scope>
    <source>
        <strain evidence="1">Bd21</strain>
    </source>
</reference>
<dbReference type="HOGENOM" id="CLU_1333841_0_0_1"/>
<dbReference type="OrthoDB" id="1930051at2759"/>
<evidence type="ECO:0000313" key="2">
    <source>
        <dbReference type="EnsemblPlants" id="KQK00159"/>
    </source>
</evidence>
<reference evidence="2" key="3">
    <citation type="submission" date="2018-08" db="UniProtKB">
        <authorList>
            <consortium name="EnsemblPlants"/>
        </authorList>
    </citation>
    <scope>IDENTIFICATION</scope>
    <source>
        <strain evidence="2">cv. Bd21</strain>
    </source>
</reference>
<dbReference type="EMBL" id="CM000882">
    <property type="protein sequence ID" value="KQK00159.1"/>
    <property type="molecule type" value="Genomic_DNA"/>
</dbReference>
<dbReference type="AlphaFoldDB" id="I1IB65"/>
<dbReference type="Proteomes" id="UP000008810">
    <property type="component" value="Chromosome 3"/>
</dbReference>
<evidence type="ECO:0000313" key="3">
    <source>
        <dbReference type="Proteomes" id="UP000008810"/>
    </source>
</evidence>
<dbReference type="GeneID" id="100825014"/>
<dbReference type="FunCoup" id="I1IB65">
    <property type="interactions" value="995"/>
</dbReference>
<dbReference type="OMA" id="LPIWGSP"/>
<dbReference type="PANTHER" id="PTHR35737">
    <property type="entry name" value="CRYPTIC LOCI REGULATOR"/>
    <property type="match status" value="1"/>
</dbReference>
<dbReference type="Gramene" id="KQK00159">
    <property type="protein sequence ID" value="KQK00159"/>
    <property type="gene ID" value="BRADI_3g47660v3"/>
</dbReference>
<dbReference type="eggNOG" id="ENOG502S2NI">
    <property type="taxonomic scope" value="Eukaryota"/>
</dbReference>
<keyword evidence="3" id="KW-1185">Reference proteome</keyword>
<gene>
    <name evidence="2" type="primary">LOC100825014</name>
    <name evidence="1" type="ORF">BRADI_3g47660v3</name>
</gene>
<protein>
    <submittedName>
        <fullName evidence="1 2">Uncharacterized protein</fullName>
    </submittedName>
</protein>
<dbReference type="EnsemblPlants" id="KQK00159">
    <property type="protein sequence ID" value="KQK00159"/>
    <property type="gene ID" value="BRADI_3g47660v3"/>
</dbReference>
<accession>I1IB65</accession>
<sequence>MEATSGGDEWEIENDEGFVYKRPRVLYPVGGEDAGAAAASSTPASTAKSIRLQRRRRALLRLRDKYLAELSQWESLSSDLVPVPTPSAAPSVAPSATPLPVTASVATISADHTVLDDLIAEAEVQGEIFKKASEMCDEITEFCNEYEAAIVDAVTTLPAWGNPRELMKSLCSQDEQATVLPARGDPRELMNLLSSPAEQTAPGIN</sequence>
<dbReference type="STRING" id="15368.I1IB65"/>
<dbReference type="KEGG" id="bdi:100825014"/>
<dbReference type="PANTHER" id="PTHR35737:SF1">
    <property type="entry name" value="CRYPTIC LOCI REGULATOR"/>
    <property type="match status" value="1"/>
</dbReference>
<evidence type="ECO:0000313" key="1">
    <source>
        <dbReference type="EMBL" id="KQK00159.1"/>
    </source>
</evidence>
<dbReference type="RefSeq" id="XP_024316264.1">
    <property type="nucleotide sequence ID" value="XM_024460496.1"/>
</dbReference>
<organism evidence="2">
    <name type="scientific">Brachypodium distachyon</name>
    <name type="common">Purple false brome</name>
    <name type="synonym">Trachynia distachya</name>
    <dbReference type="NCBI Taxonomy" id="15368"/>
    <lineage>
        <taxon>Eukaryota</taxon>
        <taxon>Viridiplantae</taxon>
        <taxon>Streptophyta</taxon>
        <taxon>Embryophyta</taxon>
        <taxon>Tracheophyta</taxon>
        <taxon>Spermatophyta</taxon>
        <taxon>Magnoliopsida</taxon>
        <taxon>Liliopsida</taxon>
        <taxon>Poales</taxon>
        <taxon>Poaceae</taxon>
        <taxon>BOP clade</taxon>
        <taxon>Pooideae</taxon>
        <taxon>Stipodae</taxon>
        <taxon>Brachypodieae</taxon>
        <taxon>Brachypodium</taxon>
    </lineage>
</organism>
<name>I1IB65_BRADI</name>
<reference evidence="1 2" key="1">
    <citation type="journal article" date="2010" name="Nature">
        <title>Genome sequencing and analysis of the model grass Brachypodium distachyon.</title>
        <authorList>
            <consortium name="International Brachypodium Initiative"/>
        </authorList>
    </citation>
    <scope>NUCLEOTIDE SEQUENCE [LARGE SCALE GENOMIC DNA]</scope>
    <source>
        <strain evidence="1 2">Bd21</strain>
    </source>
</reference>
<proteinExistence type="predicted"/>